<name>W7APV3_9LIST</name>
<dbReference type="Pfam" id="PF02092">
    <property type="entry name" value="tRNA_synt_2f"/>
    <property type="match status" value="1"/>
</dbReference>
<evidence type="ECO:0000313" key="10">
    <source>
        <dbReference type="Proteomes" id="UP000019246"/>
    </source>
</evidence>
<dbReference type="PRINTS" id="PR01045">
    <property type="entry name" value="TRNASYNTHGB"/>
</dbReference>
<dbReference type="InterPro" id="IPR006194">
    <property type="entry name" value="Gly-tRNA-synth_heterodimer"/>
</dbReference>
<dbReference type="PANTHER" id="PTHR30075:SF2">
    <property type="entry name" value="GLYCINE--TRNA LIGASE, CHLOROPLASTIC_MITOCHONDRIAL 2"/>
    <property type="match status" value="1"/>
</dbReference>
<sequence>MSKDFLLEIGLEEMPAKYISDSAKQLENRATEWFEEQKIEHGEVMSFQSPRRLAVLVKDVSDKQADRVEEAKGPAKKNCI</sequence>
<dbReference type="EC" id="6.1.1.14" evidence="2"/>
<reference evidence="9 10" key="1">
    <citation type="journal article" date="2014" name="Int. J. Syst. Evol. Microbiol.">
        <title>Listeria floridensis sp. nov., Listeria aquatica sp. nov., Listeria cornellensis sp. nov., Listeria riparia sp. nov. and Listeria grandensis sp. nov., from agricultural and natural environments.</title>
        <authorList>
            <person name="den Bakker H.C."/>
            <person name="Warchocki S."/>
            <person name="Wright E.M."/>
            <person name="Allred A.F."/>
            <person name="Ahlstrom C."/>
            <person name="Manuel C.S."/>
            <person name="Stasiewicz M.J."/>
            <person name="Burrell A."/>
            <person name="Roof S."/>
            <person name="Strawn L."/>
            <person name="Fortes E.D."/>
            <person name="Nightingale K.K."/>
            <person name="Kephart D."/>
            <person name="Wiedmann M."/>
        </authorList>
    </citation>
    <scope>NUCLEOTIDE SEQUENCE [LARGE SCALE GENOMIC DNA]</scope>
    <source>
        <strain evidence="9 10">FSL S10-1188</strain>
    </source>
</reference>
<dbReference type="InterPro" id="IPR015944">
    <property type="entry name" value="Gly-tRNA-synth_bsu"/>
</dbReference>
<keyword evidence="10" id="KW-1185">Reference proteome</keyword>
<dbReference type="AlphaFoldDB" id="W7APV3"/>
<evidence type="ECO:0000256" key="5">
    <source>
        <dbReference type="ARBA" id="ARBA00022840"/>
    </source>
</evidence>
<evidence type="ECO:0000256" key="7">
    <source>
        <dbReference type="ARBA" id="ARBA00023146"/>
    </source>
</evidence>
<evidence type="ECO:0000313" key="9">
    <source>
        <dbReference type="EMBL" id="EUJ17209.1"/>
    </source>
</evidence>
<dbReference type="EMBL" id="AOCG01000014">
    <property type="protein sequence ID" value="EUJ17209.1"/>
    <property type="molecule type" value="Genomic_DNA"/>
</dbReference>
<evidence type="ECO:0000256" key="6">
    <source>
        <dbReference type="ARBA" id="ARBA00022917"/>
    </source>
</evidence>
<dbReference type="PATRIC" id="fig|1265818.5.peg.2732"/>
<keyword evidence="4" id="KW-0547">Nucleotide-binding</keyword>
<dbReference type="GO" id="GO:0005524">
    <property type="term" value="F:ATP binding"/>
    <property type="evidence" value="ECO:0007669"/>
    <property type="project" value="UniProtKB-KW"/>
</dbReference>
<dbReference type="PANTHER" id="PTHR30075">
    <property type="entry name" value="GLYCYL-TRNA SYNTHETASE"/>
    <property type="match status" value="1"/>
</dbReference>
<keyword evidence="6" id="KW-0648">Protein biosynthesis</keyword>
<comment type="catalytic activity">
    <reaction evidence="8">
        <text>tRNA(Gly) + glycine + ATP = glycyl-tRNA(Gly) + AMP + diphosphate</text>
        <dbReference type="Rhea" id="RHEA:16013"/>
        <dbReference type="Rhea" id="RHEA-COMP:9664"/>
        <dbReference type="Rhea" id="RHEA-COMP:9683"/>
        <dbReference type="ChEBI" id="CHEBI:30616"/>
        <dbReference type="ChEBI" id="CHEBI:33019"/>
        <dbReference type="ChEBI" id="CHEBI:57305"/>
        <dbReference type="ChEBI" id="CHEBI:78442"/>
        <dbReference type="ChEBI" id="CHEBI:78522"/>
        <dbReference type="ChEBI" id="CHEBI:456215"/>
        <dbReference type="EC" id="6.1.1.14"/>
    </reaction>
</comment>
<evidence type="ECO:0000256" key="1">
    <source>
        <dbReference type="ARBA" id="ARBA00008226"/>
    </source>
</evidence>
<dbReference type="Proteomes" id="UP000019246">
    <property type="component" value="Unassembled WGS sequence"/>
</dbReference>
<keyword evidence="7" id="KW-0030">Aminoacyl-tRNA synthetase</keyword>
<gene>
    <name evidence="9" type="primary">glyS</name>
    <name evidence="9" type="ORF">MAQA_13545</name>
</gene>
<keyword evidence="5" id="KW-0067">ATP-binding</keyword>
<evidence type="ECO:0000256" key="3">
    <source>
        <dbReference type="ARBA" id="ARBA00022598"/>
    </source>
</evidence>
<keyword evidence="3 9" id="KW-0436">Ligase</keyword>
<evidence type="ECO:0000256" key="2">
    <source>
        <dbReference type="ARBA" id="ARBA00012829"/>
    </source>
</evidence>
<dbReference type="GO" id="GO:0004820">
    <property type="term" value="F:glycine-tRNA ligase activity"/>
    <property type="evidence" value="ECO:0007669"/>
    <property type="project" value="UniProtKB-EC"/>
</dbReference>
<evidence type="ECO:0000256" key="8">
    <source>
        <dbReference type="ARBA" id="ARBA00047937"/>
    </source>
</evidence>
<protein>
    <recommendedName>
        <fullName evidence="2">glycine--tRNA ligase</fullName>
        <ecNumber evidence="2">6.1.1.14</ecNumber>
    </recommendedName>
</protein>
<accession>W7APV3</accession>
<evidence type="ECO:0000256" key="4">
    <source>
        <dbReference type="ARBA" id="ARBA00022741"/>
    </source>
</evidence>
<dbReference type="GO" id="GO:0006426">
    <property type="term" value="P:glycyl-tRNA aminoacylation"/>
    <property type="evidence" value="ECO:0007669"/>
    <property type="project" value="InterPro"/>
</dbReference>
<proteinExistence type="inferred from homology"/>
<dbReference type="GO" id="GO:0005829">
    <property type="term" value="C:cytosol"/>
    <property type="evidence" value="ECO:0007669"/>
    <property type="project" value="TreeGrafter"/>
</dbReference>
<comment type="caution">
    <text evidence="9">The sequence shown here is derived from an EMBL/GenBank/DDBJ whole genome shotgun (WGS) entry which is preliminary data.</text>
</comment>
<dbReference type="STRING" id="1265818.MAQA_13545"/>
<comment type="similarity">
    <text evidence="1">Belongs to the class-II aminoacyl-tRNA synthetase family.</text>
</comment>
<organism evidence="9 10">
    <name type="scientific">Listeria aquatica FSL S10-1188</name>
    <dbReference type="NCBI Taxonomy" id="1265818"/>
    <lineage>
        <taxon>Bacteria</taxon>
        <taxon>Bacillati</taxon>
        <taxon>Bacillota</taxon>
        <taxon>Bacilli</taxon>
        <taxon>Bacillales</taxon>
        <taxon>Listeriaceae</taxon>
        <taxon>Listeria</taxon>
    </lineage>
</organism>